<evidence type="ECO:0000256" key="1">
    <source>
        <dbReference type="SAM" id="MobiDB-lite"/>
    </source>
</evidence>
<evidence type="ECO:0000313" key="3">
    <source>
        <dbReference type="Proteomes" id="UP001150941"/>
    </source>
</evidence>
<comment type="caution">
    <text evidence="2">The sequence shown here is derived from an EMBL/GenBank/DDBJ whole genome shotgun (WGS) entry which is preliminary data.</text>
</comment>
<feature type="region of interest" description="Disordered" evidence="1">
    <location>
        <begin position="65"/>
        <end position="103"/>
    </location>
</feature>
<accession>A0A9W9P8L1</accession>
<proteinExistence type="predicted"/>
<sequence length="239" mass="26013">MPHGLIPASQTPSIPTPVILGVVASKVAFWKATFLSLLSLFIRLASAPVYFVDMGIPLWREPTEAETAKSAPDEDSSAAARSSIRRQSAIRRPRHPNARARGANVLSSFHSQILDEIQRGISEPQSGVRSPVMNFGVSEDGVDLDASRREALGRTTTRPSTHRPDFSSRRARNTTRDQALFDILRDPPPRSQSYSSPSLTPNFAPAAASHSASSPQPPEVLRIRGSDIVPSIYAENKEP</sequence>
<organism evidence="2 3">
    <name type="scientific">Penicillium chermesinum</name>
    <dbReference type="NCBI Taxonomy" id="63820"/>
    <lineage>
        <taxon>Eukaryota</taxon>
        <taxon>Fungi</taxon>
        <taxon>Dikarya</taxon>
        <taxon>Ascomycota</taxon>
        <taxon>Pezizomycotina</taxon>
        <taxon>Eurotiomycetes</taxon>
        <taxon>Eurotiomycetidae</taxon>
        <taxon>Eurotiales</taxon>
        <taxon>Aspergillaceae</taxon>
        <taxon>Penicillium</taxon>
    </lineage>
</organism>
<dbReference type="AlphaFoldDB" id="A0A9W9P8L1"/>
<name>A0A9W9P8L1_9EURO</name>
<feature type="region of interest" description="Disordered" evidence="1">
    <location>
        <begin position="120"/>
        <end position="239"/>
    </location>
</feature>
<protein>
    <submittedName>
        <fullName evidence="2">Uncharacterized protein</fullName>
    </submittedName>
</protein>
<dbReference type="GeneID" id="83199792"/>
<keyword evidence="3" id="KW-1185">Reference proteome</keyword>
<evidence type="ECO:0000313" key="2">
    <source>
        <dbReference type="EMBL" id="KAJ5238573.1"/>
    </source>
</evidence>
<feature type="compositionally biased region" description="Low complexity" evidence="1">
    <location>
        <begin position="77"/>
        <end position="87"/>
    </location>
</feature>
<reference evidence="2" key="1">
    <citation type="submission" date="2022-11" db="EMBL/GenBank/DDBJ databases">
        <authorList>
            <person name="Petersen C."/>
        </authorList>
    </citation>
    <scope>NUCLEOTIDE SEQUENCE</scope>
    <source>
        <strain evidence="2">IBT 19713</strain>
    </source>
</reference>
<dbReference type="EMBL" id="JAPQKS010000003">
    <property type="protein sequence ID" value="KAJ5238573.1"/>
    <property type="molecule type" value="Genomic_DNA"/>
</dbReference>
<reference evidence="2" key="2">
    <citation type="journal article" date="2023" name="IMA Fungus">
        <title>Comparative genomic study of the Penicillium genus elucidates a diverse pangenome and 15 lateral gene transfer events.</title>
        <authorList>
            <person name="Petersen C."/>
            <person name="Sorensen T."/>
            <person name="Nielsen M.R."/>
            <person name="Sondergaard T.E."/>
            <person name="Sorensen J.L."/>
            <person name="Fitzpatrick D.A."/>
            <person name="Frisvad J.C."/>
            <person name="Nielsen K.L."/>
        </authorList>
    </citation>
    <scope>NUCLEOTIDE SEQUENCE</scope>
    <source>
        <strain evidence="2">IBT 19713</strain>
    </source>
</reference>
<dbReference type="RefSeq" id="XP_058331492.1">
    <property type="nucleotide sequence ID" value="XM_058472489.1"/>
</dbReference>
<gene>
    <name evidence="2" type="ORF">N7468_003192</name>
</gene>
<feature type="compositionally biased region" description="Basic residues" evidence="1">
    <location>
        <begin position="88"/>
        <end position="98"/>
    </location>
</feature>
<dbReference type="OrthoDB" id="3946700at2759"/>
<feature type="compositionally biased region" description="Low complexity" evidence="1">
    <location>
        <begin position="191"/>
        <end position="214"/>
    </location>
</feature>
<dbReference type="Proteomes" id="UP001150941">
    <property type="component" value="Unassembled WGS sequence"/>
</dbReference>